<evidence type="ECO:0000256" key="4">
    <source>
        <dbReference type="ARBA" id="ARBA00022989"/>
    </source>
</evidence>
<feature type="transmembrane region" description="Helical" evidence="6">
    <location>
        <begin position="372"/>
        <end position="390"/>
    </location>
</feature>
<dbReference type="InterPro" id="IPR050363">
    <property type="entry name" value="MIP/Aquaporin"/>
</dbReference>
<evidence type="ECO:0000313" key="7">
    <source>
        <dbReference type="EMBL" id="KAG2425533.1"/>
    </source>
</evidence>
<proteinExistence type="predicted"/>
<organism evidence="7 8">
    <name type="scientific">Chlamydomonas incerta</name>
    <dbReference type="NCBI Taxonomy" id="51695"/>
    <lineage>
        <taxon>Eukaryota</taxon>
        <taxon>Viridiplantae</taxon>
        <taxon>Chlorophyta</taxon>
        <taxon>core chlorophytes</taxon>
        <taxon>Chlorophyceae</taxon>
        <taxon>CS clade</taxon>
        <taxon>Chlamydomonadales</taxon>
        <taxon>Chlamydomonadaceae</taxon>
        <taxon>Chlamydomonas</taxon>
    </lineage>
</organism>
<dbReference type="EMBL" id="JAEHOC010000054">
    <property type="protein sequence ID" value="KAG2425533.1"/>
    <property type="molecule type" value="Genomic_DNA"/>
</dbReference>
<feature type="transmembrane region" description="Helical" evidence="6">
    <location>
        <begin position="319"/>
        <end position="342"/>
    </location>
</feature>
<accession>A0A835VTR0</accession>
<dbReference type="InterPro" id="IPR023271">
    <property type="entry name" value="Aquaporin-like"/>
</dbReference>
<protein>
    <submittedName>
        <fullName evidence="7">Uncharacterized protein</fullName>
    </submittedName>
</protein>
<dbReference type="GO" id="GO:0015254">
    <property type="term" value="F:glycerol channel activity"/>
    <property type="evidence" value="ECO:0007669"/>
    <property type="project" value="TreeGrafter"/>
</dbReference>
<gene>
    <name evidence="7" type="ORF">HXX76_013577</name>
</gene>
<comment type="subcellular location">
    <subcellularLocation>
        <location evidence="1">Membrane</location>
        <topology evidence="1">Multi-pass membrane protein</topology>
    </subcellularLocation>
</comment>
<feature type="transmembrane region" description="Helical" evidence="6">
    <location>
        <begin position="42"/>
        <end position="68"/>
    </location>
</feature>
<sequence length="410" mass="46267">MTESIGSGIIASIWGAQLCQMFLKRTVGTHCNWAVSCAINSFVYTITVMMMGTSSAIFNPAVAFAWAMLGRVKWQTWVVMVFAELAGGIVGLLCAYSQFIPHLHRVPIPKKDAEGKWIYAHVEGWKWVYCMWKPKVFTPEYWITAPRCVWKRYPVPWYQGGDVWDTPEYNSTDAAAEGLLRDGRIPAELYLAGGGGSAAQRRSRSKHGGKALEEATGVEEVDIDVELEEMRKLAATPDYAAELRRDQKAKLMCFAETPMFYCPLWTWQWWPHFMAGTTLCHWLSFMTGNCVQLTNTNMYLVQPTQAPGSQYSFLNAYMLAWLMGLAYFLLSASAGGVCTLQLNPAQDLAARFLHWVLPIPNKGHSGWSYSPIPLVMPFMGAVFGVCLMYMSMWSKLSFPYTPYGNMPQWF</sequence>
<dbReference type="GO" id="GO:0005886">
    <property type="term" value="C:plasma membrane"/>
    <property type="evidence" value="ECO:0007669"/>
    <property type="project" value="TreeGrafter"/>
</dbReference>
<dbReference type="PANTHER" id="PTHR43829">
    <property type="entry name" value="AQUAPORIN OR AQUAGLYCEROPORIN RELATED"/>
    <property type="match status" value="1"/>
</dbReference>
<keyword evidence="2" id="KW-0813">Transport</keyword>
<evidence type="ECO:0000256" key="2">
    <source>
        <dbReference type="ARBA" id="ARBA00022448"/>
    </source>
</evidence>
<dbReference type="GO" id="GO:0015250">
    <property type="term" value="F:water channel activity"/>
    <property type="evidence" value="ECO:0007669"/>
    <property type="project" value="TreeGrafter"/>
</dbReference>
<evidence type="ECO:0000313" key="8">
    <source>
        <dbReference type="Proteomes" id="UP000650467"/>
    </source>
</evidence>
<feature type="transmembrane region" description="Helical" evidence="6">
    <location>
        <begin position="74"/>
        <end position="96"/>
    </location>
</feature>
<dbReference type="AlphaFoldDB" id="A0A835VTR0"/>
<dbReference type="OrthoDB" id="535976at2759"/>
<dbReference type="PANTHER" id="PTHR43829:SF9">
    <property type="entry name" value="AQUAPORIN-9"/>
    <property type="match status" value="1"/>
</dbReference>
<evidence type="ECO:0000256" key="3">
    <source>
        <dbReference type="ARBA" id="ARBA00022692"/>
    </source>
</evidence>
<evidence type="ECO:0000256" key="6">
    <source>
        <dbReference type="SAM" id="Phobius"/>
    </source>
</evidence>
<dbReference type="SUPFAM" id="SSF81338">
    <property type="entry name" value="Aquaporin-like"/>
    <property type="match status" value="2"/>
</dbReference>
<keyword evidence="3 6" id="KW-0812">Transmembrane</keyword>
<name>A0A835VTR0_CHLIN</name>
<reference evidence="7" key="1">
    <citation type="journal article" date="2020" name="bioRxiv">
        <title>Comparative genomics of Chlamydomonas.</title>
        <authorList>
            <person name="Craig R.J."/>
            <person name="Hasan A.R."/>
            <person name="Ness R.W."/>
            <person name="Keightley P.D."/>
        </authorList>
    </citation>
    <scope>NUCLEOTIDE SEQUENCE</scope>
    <source>
        <strain evidence="7">SAG 7.73</strain>
    </source>
</reference>
<dbReference type="Proteomes" id="UP000650467">
    <property type="component" value="Unassembled WGS sequence"/>
</dbReference>
<keyword evidence="8" id="KW-1185">Reference proteome</keyword>
<evidence type="ECO:0000256" key="1">
    <source>
        <dbReference type="ARBA" id="ARBA00004141"/>
    </source>
</evidence>
<evidence type="ECO:0000256" key="5">
    <source>
        <dbReference type="ARBA" id="ARBA00023136"/>
    </source>
</evidence>
<dbReference type="Gene3D" id="1.20.1080.10">
    <property type="entry name" value="Glycerol uptake facilitator protein"/>
    <property type="match status" value="2"/>
</dbReference>
<keyword evidence="5 6" id="KW-0472">Membrane</keyword>
<comment type="caution">
    <text evidence="7">The sequence shown here is derived from an EMBL/GenBank/DDBJ whole genome shotgun (WGS) entry which is preliminary data.</text>
</comment>
<keyword evidence="4 6" id="KW-1133">Transmembrane helix</keyword>